<protein>
    <submittedName>
        <fullName evidence="1">Sensory transduction protein kinase</fullName>
    </submittedName>
</protein>
<evidence type="ECO:0000313" key="2">
    <source>
        <dbReference type="Proteomes" id="UP000218731"/>
    </source>
</evidence>
<dbReference type="Proteomes" id="UP000218731">
    <property type="component" value="Plasmid pKF715A"/>
</dbReference>
<keyword evidence="1" id="KW-0808">Transferase</keyword>
<accession>A0A1L7NMU6</accession>
<geneLocation type="plasmid" evidence="2">
    <name>pkf715a dna</name>
</geneLocation>
<evidence type="ECO:0000313" key="1">
    <source>
        <dbReference type="EMBL" id="BAW26791.1"/>
    </source>
</evidence>
<keyword evidence="1" id="KW-0614">Plasmid</keyword>
<organism evidence="1 2">
    <name type="scientific">Pseudomonas putida</name>
    <name type="common">Arthrobacter siderocapsulatus</name>
    <dbReference type="NCBI Taxonomy" id="303"/>
    <lineage>
        <taxon>Bacteria</taxon>
        <taxon>Pseudomonadati</taxon>
        <taxon>Pseudomonadota</taxon>
        <taxon>Gammaproteobacteria</taxon>
        <taxon>Pseudomonadales</taxon>
        <taxon>Pseudomonadaceae</taxon>
        <taxon>Pseudomonas</taxon>
    </lineage>
</organism>
<keyword evidence="1" id="KW-0418">Kinase</keyword>
<sequence length="90" mass="9920">MIRAVDSAQLALALVKAARAAPTRITFRIDPAGMTAQQIPSRTTPAPLLIAHGNEIELADLIHSFHQWNDLVQIDLIHSDGLSHFWIEDS</sequence>
<reference evidence="1 2" key="1">
    <citation type="submission" date="2015-11" db="EMBL/GenBank/DDBJ databases">
        <title>Complete genome sequencing of a biphenyl-degrading bacterium, Pseudomonas putida KF715 (=NBRC110667).</title>
        <authorList>
            <person name="Suenaga H."/>
            <person name="Fujihara N."/>
            <person name="Watanabe T."/>
            <person name="Hirose J."/>
            <person name="Kimura N."/>
            <person name="Yamazoe A."/>
            <person name="Hosoyama A."/>
            <person name="Shimodaira J."/>
            <person name="Furukawa K."/>
        </authorList>
    </citation>
    <scope>NUCLEOTIDE SEQUENCE [LARGE SCALE GENOMIC DNA]</scope>
    <source>
        <strain evidence="1 2">KF715</strain>
        <plasmid evidence="2">Plasmid pkf715a dna</plasmid>
    </source>
</reference>
<dbReference type="EMBL" id="AP015030">
    <property type="protein sequence ID" value="BAW26791.1"/>
    <property type="molecule type" value="Genomic_DNA"/>
</dbReference>
<name>A0A1L7NMU6_PSEPU</name>
<dbReference type="AlphaFoldDB" id="A0A1L7NMU6"/>
<dbReference type="GO" id="GO:0016301">
    <property type="term" value="F:kinase activity"/>
    <property type="evidence" value="ECO:0007669"/>
    <property type="project" value="UniProtKB-KW"/>
</dbReference>
<proteinExistence type="predicted"/>
<gene>
    <name evidence="1" type="ORF">KF715C_pA2860</name>
</gene>